<dbReference type="PANTHER" id="PTHR15706">
    <property type="entry name" value="SH3 MULTIPLE DOMAIN"/>
    <property type="match status" value="1"/>
</dbReference>
<organism evidence="2">
    <name type="scientific">Iconisemion striatum</name>
    <dbReference type="NCBI Taxonomy" id="60296"/>
    <lineage>
        <taxon>Eukaryota</taxon>
        <taxon>Metazoa</taxon>
        <taxon>Chordata</taxon>
        <taxon>Craniata</taxon>
        <taxon>Vertebrata</taxon>
        <taxon>Euteleostomi</taxon>
        <taxon>Actinopterygii</taxon>
        <taxon>Neopterygii</taxon>
        <taxon>Teleostei</taxon>
        <taxon>Neoteleostei</taxon>
        <taxon>Acanthomorphata</taxon>
        <taxon>Ovalentaria</taxon>
        <taxon>Atherinomorphae</taxon>
        <taxon>Cyprinodontiformes</taxon>
        <taxon>Nothobranchiidae</taxon>
        <taxon>Iconisemion</taxon>
    </lineage>
</organism>
<accession>A0A1A7Z0L6</accession>
<dbReference type="InterPro" id="IPR053793">
    <property type="entry name" value="PB1-like"/>
</dbReference>
<dbReference type="GO" id="GO:0043020">
    <property type="term" value="C:NADPH oxidase complex"/>
    <property type="evidence" value="ECO:0007669"/>
    <property type="project" value="TreeGrafter"/>
</dbReference>
<feature type="domain" description="PB1" evidence="1">
    <location>
        <begin position="121"/>
        <end position="217"/>
    </location>
</feature>
<dbReference type="GO" id="GO:0016176">
    <property type="term" value="F:superoxide-generating NADPH oxidase activator activity"/>
    <property type="evidence" value="ECO:0007669"/>
    <property type="project" value="TreeGrafter"/>
</dbReference>
<dbReference type="InterPro" id="IPR036871">
    <property type="entry name" value="PX_dom_sf"/>
</dbReference>
<dbReference type="Gene3D" id="3.30.1520.10">
    <property type="entry name" value="Phox-like domain"/>
    <property type="match status" value="1"/>
</dbReference>
<reference evidence="2" key="2">
    <citation type="submission" date="2016-06" db="EMBL/GenBank/DDBJ databases">
        <title>The genome of a short-lived fish provides insights into sex chromosome evolution and the genetic control of aging.</title>
        <authorList>
            <person name="Reichwald K."/>
            <person name="Felder M."/>
            <person name="Petzold A."/>
            <person name="Koch P."/>
            <person name="Groth M."/>
            <person name="Platzer M."/>
        </authorList>
    </citation>
    <scope>NUCLEOTIDE SEQUENCE</scope>
    <source>
        <tissue evidence="2">Brain</tissue>
    </source>
</reference>
<dbReference type="Gene3D" id="2.30.30.40">
    <property type="entry name" value="SH3 Domains"/>
    <property type="match status" value="1"/>
</dbReference>
<sequence length="227" mass="25976">MSLPQQIRDESDFDQLPHNIPISATIADIEEKKGFIDYYRFVVDVKTKGGGKVYIGNKREIAESRIPELNTYMKRQNRRVNADWLEGTVNNQTGIFPESFVKIIKPLPDSDSEGESGGHTYSCLRCFLLTPSGVETRDVCVQEALNIQPTYKDLLSRMRNVFKVDDIAVNYRDPEGDLIRILDDEDVQLMLKEARSQQGNVNRPVNQFPWELHVTMASDFSVYNTEP</sequence>
<dbReference type="InterPro" id="IPR051228">
    <property type="entry name" value="NADPH_Oxidase/PX-Domain"/>
</dbReference>
<dbReference type="Pfam" id="PF00564">
    <property type="entry name" value="PB1"/>
    <property type="match status" value="1"/>
</dbReference>
<dbReference type="EMBL" id="HADX01013674">
    <property type="protein sequence ID" value="SBP35906.1"/>
    <property type="molecule type" value="Transcribed_RNA"/>
</dbReference>
<evidence type="ECO:0000259" key="1">
    <source>
        <dbReference type="PROSITE" id="PS51745"/>
    </source>
</evidence>
<dbReference type="Gene3D" id="3.10.20.90">
    <property type="entry name" value="Phosphatidylinositol 3-kinase Catalytic Subunit, Chain A, domain 1"/>
    <property type="match status" value="1"/>
</dbReference>
<reference evidence="2" key="1">
    <citation type="submission" date="2016-05" db="EMBL/GenBank/DDBJ databases">
        <authorList>
            <person name="Lavstsen T."/>
            <person name="Jespersen J.S."/>
        </authorList>
    </citation>
    <scope>NUCLEOTIDE SEQUENCE</scope>
    <source>
        <tissue evidence="2">Brain</tissue>
    </source>
</reference>
<dbReference type="AlphaFoldDB" id="A0A1A7Z0L6"/>
<dbReference type="GO" id="GO:0042554">
    <property type="term" value="P:superoxide anion generation"/>
    <property type="evidence" value="ECO:0007669"/>
    <property type="project" value="TreeGrafter"/>
</dbReference>
<dbReference type="SUPFAM" id="SSF64268">
    <property type="entry name" value="PX domain"/>
    <property type="match status" value="1"/>
</dbReference>
<dbReference type="InterPro" id="IPR036028">
    <property type="entry name" value="SH3-like_dom_sf"/>
</dbReference>
<dbReference type="SUPFAM" id="SSF50044">
    <property type="entry name" value="SH3-domain"/>
    <property type="match status" value="1"/>
</dbReference>
<dbReference type="FunFam" id="3.10.20.90:FF:000189">
    <property type="entry name" value="Neutrophil cytosol factor 4"/>
    <property type="match status" value="1"/>
</dbReference>
<evidence type="ECO:0000313" key="2">
    <source>
        <dbReference type="EMBL" id="SBP35906.1"/>
    </source>
</evidence>
<name>A0A1A7Z0L6_9TELE</name>
<protein>
    <submittedName>
        <fullName evidence="2">Neutrophil cytosolic factor 4</fullName>
    </submittedName>
</protein>
<dbReference type="GO" id="GO:0005737">
    <property type="term" value="C:cytoplasm"/>
    <property type="evidence" value="ECO:0007669"/>
    <property type="project" value="TreeGrafter"/>
</dbReference>
<dbReference type="SUPFAM" id="SSF54277">
    <property type="entry name" value="CAD &amp; PB1 domains"/>
    <property type="match status" value="1"/>
</dbReference>
<gene>
    <name evidence="2" type="primary">NCF4</name>
</gene>
<dbReference type="PROSITE" id="PS51745">
    <property type="entry name" value="PB1"/>
    <property type="match status" value="1"/>
</dbReference>
<dbReference type="InterPro" id="IPR000270">
    <property type="entry name" value="PB1_dom"/>
</dbReference>
<proteinExistence type="predicted"/>
<dbReference type="PANTHER" id="PTHR15706:SF20">
    <property type="entry name" value="NEUTROPHIL CYTOSOL FACTOR 4"/>
    <property type="match status" value="1"/>
</dbReference>
<dbReference type="GO" id="GO:0035091">
    <property type="term" value="F:phosphatidylinositol binding"/>
    <property type="evidence" value="ECO:0007669"/>
    <property type="project" value="InterPro"/>
</dbReference>
<dbReference type="SMART" id="SM00666">
    <property type="entry name" value="PB1"/>
    <property type="match status" value="1"/>
</dbReference>